<dbReference type="AlphaFoldDB" id="A0A084WLS1"/>
<reference evidence="3" key="2">
    <citation type="submission" date="2020-05" db="UniProtKB">
        <authorList>
            <consortium name="EnsemblMetazoa"/>
        </authorList>
    </citation>
    <scope>IDENTIFICATION</scope>
</reference>
<feature type="compositionally biased region" description="Polar residues" evidence="1">
    <location>
        <begin position="188"/>
        <end position="199"/>
    </location>
</feature>
<feature type="compositionally biased region" description="Basic and acidic residues" evidence="1">
    <location>
        <begin position="200"/>
        <end position="218"/>
    </location>
</feature>
<feature type="compositionally biased region" description="Low complexity" evidence="1">
    <location>
        <begin position="402"/>
        <end position="419"/>
    </location>
</feature>
<accession>A0A084WLS1</accession>
<dbReference type="VEuPathDB" id="VectorBase:ASIS016338"/>
<evidence type="ECO:0000313" key="4">
    <source>
        <dbReference type="Proteomes" id="UP000030765"/>
    </source>
</evidence>
<feature type="compositionally biased region" description="Low complexity" evidence="1">
    <location>
        <begin position="453"/>
        <end position="479"/>
    </location>
</feature>
<dbReference type="STRING" id="74873.A0A084WLS1"/>
<evidence type="ECO:0000313" key="2">
    <source>
        <dbReference type="EMBL" id="KFB51165.1"/>
    </source>
</evidence>
<evidence type="ECO:0000256" key="1">
    <source>
        <dbReference type="SAM" id="MobiDB-lite"/>
    </source>
</evidence>
<reference evidence="2 4" key="1">
    <citation type="journal article" date="2014" name="BMC Genomics">
        <title>Genome sequence of Anopheles sinensis provides insight into genetics basis of mosquito competence for malaria parasites.</title>
        <authorList>
            <person name="Zhou D."/>
            <person name="Zhang D."/>
            <person name="Ding G."/>
            <person name="Shi L."/>
            <person name="Hou Q."/>
            <person name="Ye Y."/>
            <person name="Xu Y."/>
            <person name="Zhou H."/>
            <person name="Xiong C."/>
            <person name="Li S."/>
            <person name="Yu J."/>
            <person name="Hong S."/>
            <person name="Yu X."/>
            <person name="Zou P."/>
            <person name="Chen C."/>
            <person name="Chang X."/>
            <person name="Wang W."/>
            <person name="Lv Y."/>
            <person name="Sun Y."/>
            <person name="Ma L."/>
            <person name="Shen B."/>
            <person name="Zhu C."/>
        </authorList>
    </citation>
    <scope>NUCLEOTIDE SEQUENCE [LARGE SCALE GENOMIC DNA]</scope>
</reference>
<dbReference type="EMBL" id="ATLV01024272">
    <property type="status" value="NOT_ANNOTATED_CDS"/>
    <property type="molecule type" value="Genomic_DNA"/>
</dbReference>
<name>A0A084WLS1_ANOSI</name>
<keyword evidence="4" id="KW-1185">Reference proteome</keyword>
<organism evidence="2">
    <name type="scientific">Anopheles sinensis</name>
    <name type="common">Mosquito</name>
    <dbReference type="NCBI Taxonomy" id="74873"/>
    <lineage>
        <taxon>Eukaryota</taxon>
        <taxon>Metazoa</taxon>
        <taxon>Ecdysozoa</taxon>
        <taxon>Arthropoda</taxon>
        <taxon>Hexapoda</taxon>
        <taxon>Insecta</taxon>
        <taxon>Pterygota</taxon>
        <taxon>Neoptera</taxon>
        <taxon>Endopterygota</taxon>
        <taxon>Diptera</taxon>
        <taxon>Nematocera</taxon>
        <taxon>Culicoidea</taxon>
        <taxon>Culicidae</taxon>
        <taxon>Anophelinae</taxon>
        <taxon>Anopheles</taxon>
    </lineage>
</organism>
<proteinExistence type="predicted"/>
<dbReference type="OrthoDB" id="7739898at2759"/>
<feature type="region of interest" description="Disordered" evidence="1">
    <location>
        <begin position="1"/>
        <end position="36"/>
    </location>
</feature>
<dbReference type="VEuPathDB" id="VectorBase:ASIC019424"/>
<feature type="compositionally biased region" description="Low complexity" evidence="1">
    <location>
        <begin position="263"/>
        <end position="284"/>
    </location>
</feature>
<feature type="region of interest" description="Disordered" evidence="1">
    <location>
        <begin position="444"/>
        <end position="479"/>
    </location>
</feature>
<feature type="region of interest" description="Disordered" evidence="1">
    <location>
        <begin position="355"/>
        <end position="422"/>
    </location>
</feature>
<dbReference type="EMBL" id="KE525351">
    <property type="protein sequence ID" value="KFB51165.1"/>
    <property type="molecule type" value="Genomic_DNA"/>
</dbReference>
<dbReference type="EnsemblMetazoa" id="ASIC019424-RA">
    <property type="protein sequence ID" value="ASIC019424-PA"/>
    <property type="gene ID" value="ASIC019424"/>
</dbReference>
<protein>
    <submittedName>
        <fullName evidence="2">AGAP010633-PA-like protein</fullName>
    </submittedName>
</protein>
<dbReference type="Proteomes" id="UP000030765">
    <property type="component" value="Unassembled WGS sequence"/>
</dbReference>
<gene>
    <name evidence="2" type="ORF">ZHAS_00019424</name>
</gene>
<feature type="region of interest" description="Disordered" evidence="1">
    <location>
        <begin position="256"/>
        <end position="287"/>
    </location>
</feature>
<feature type="compositionally biased region" description="Polar residues" evidence="1">
    <location>
        <begin position="1"/>
        <end position="10"/>
    </location>
</feature>
<feature type="region of interest" description="Disordered" evidence="1">
    <location>
        <begin position="150"/>
        <end position="235"/>
    </location>
</feature>
<sequence>MAPTRNQHNSCYYDGSPKEQHASREQSASTLQLKDHPTIEDCEAMKLREENVNKCIVTIENVADSYPSTNKQANASASERNASFDSCQISVTPNAVRSSFDSGVKHEVRCGDHSSSSSSICSSDSKASISSLSDGLASEQAMERDAHTNNQLANGGLEPAESSPAALPPSLRPCTPTDTKVHVHHRTSLSSGFCLSTDSDGGKLTDAPKRDVSSERAQESAAQESVPTSEHRDQVRDDLRKLSDLLKLSLTTTVKDPVTSPVSGASEGDAEASSSASIASSTSTVELDSDLENLKSKVHTMIRTSRAQNKLNELAQRPDFLANDPFKLPTFRFLPKSISLCNDDSVFKENYTKFCDRNSGGAQPKQPKEEEKTPAPKSENVVRKKSTTGGTSIRKKKEPQETSTSTSTVTTTTFSSTSSGKIASTTTTVRKTIVKQQKVLDVEDANSAEPRKSLASTKSLDSSASSTTTTTTQATLTPSASIKRTKFRVNQMSSRDVPVAPLNSTVARRYLERSGVLGTSKDQPEAVGKVHLHPSSAAADDSVTANNLRNSALKLRSLSVDWDAVDVAVENRSMKTINNFLKRHAVASSAVRQIQAQLEATITTHK</sequence>
<evidence type="ECO:0000313" key="3">
    <source>
        <dbReference type="EnsemblMetazoa" id="ASIC019424-PA"/>
    </source>
</evidence>